<evidence type="ECO:0000256" key="6">
    <source>
        <dbReference type="ARBA" id="ARBA00022989"/>
    </source>
</evidence>
<organism evidence="10 11">
    <name type="scientific">Qipengyuania aurantiaca</name>
    <dbReference type="NCBI Taxonomy" id="2867233"/>
    <lineage>
        <taxon>Bacteria</taxon>
        <taxon>Pseudomonadati</taxon>
        <taxon>Pseudomonadota</taxon>
        <taxon>Alphaproteobacteria</taxon>
        <taxon>Sphingomonadales</taxon>
        <taxon>Erythrobacteraceae</taxon>
        <taxon>Qipengyuania</taxon>
    </lineage>
</organism>
<evidence type="ECO:0000313" key="10">
    <source>
        <dbReference type="EMBL" id="QZD89098.1"/>
    </source>
</evidence>
<feature type="transmembrane region" description="Helical" evidence="9">
    <location>
        <begin position="126"/>
        <end position="146"/>
    </location>
</feature>
<dbReference type="InterPro" id="IPR050367">
    <property type="entry name" value="APC_superfamily"/>
</dbReference>
<evidence type="ECO:0000256" key="4">
    <source>
        <dbReference type="ARBA" id="ARBA00022475"/>
    </source>
</evidence>
<reference evidence="10 11" key="1">
    <citation type="submission" date="2021-08" db="EMBL/GenBank/DDBJ databases">
        <title>Comparative Genomics Analysis of the Genus Qipengyuania Reveals Extensive Genetic Diversity and Metabolic Versatility, Including the Description of Fifteen Novel Species.</title>
        <authorList>
            <person name="Liu Y."/>
        </authorList>
    </citation>
    <scope>NUCLEOTIDE SEQUENCE [LARGE SCALE GENOMIC DNA]</scope>
    <source>
        <strain evidence="10 11">1NDH13</strain>
    </source>
</reference>
<feature type="transmembrane region" description="Helical" evidence="9">
    <location>
        <begin position="193"/>
        <end position="211"/>
    </location>
</feature>
<gene>
    <name evidence="10" type="ORF">K3148_09645</name>
</gene>
<dbReference type="Gene3D" id="1.20.1740.10">
    <property type="entry name" value="Amino acid/polyamine transporter I"/>
    <property type="match status" value="1"/>
</dbReference>
<dbReference type="Pfam" id="PF13520">
    <property type="entry name" value="AA_permease_2"/>
    <property type="match status" value="1"/>
</dbReference>
<dbReference type="PANTHER" id="PTHR42770">
    <property type="entry name" value="AMINO ACID TRANSPORTER-RELATED"/>
    <property type="match status" value="1"/>
</dbReference>
<feature type="transmembrane region" description="Helical" evidence="9">
    <location>
        <begin position="395"/>
        <end position="415"/>
    </location>
</feature>
<feature type="transmembrane region" description="Helical" evidence="9">
    <location>
        <begin position="47"/>
        <end position="68"/>
    </location>
</feature>
<feature type="transmembrane region" description="Helical" evidence="9">
    <location>
        <begin position="97"/>
        <end position="120"/>
    </location>
</feature>
<dbReference type="InterPro" id="IPR002293">
    <property type="entry name" value="AA/rel_permease1"/>
</dbReference>
<feature type="transmembrane region" description="Helical" evidence="9">
    <location>
        <begin position="318"/>
        <end position="336"/>
    </location>
</feature>
<feature type="transmembrane region" description="Helical" evidence="9">
    <location>
        <begin position="371"/>
        <end position="389"/>
    </location>
</feature>
<accession>A0ABX8ZN49</accession>
<evidence type="ECO:0000256" key="5">
    <source>
        <dbReference type="ARBA" id="ARBA00022692"/>
    </source>
</evidence>
<feature type="transmembrane region" description="Helical" evidence="9">
    <location>
        <begin position="153"/>
        <end position="173"/>
    </location>
</feature>
<evidence type="ECO:0000256" key="3">
    <source>
        <dbReference type="ARBA" id="ARBA00021069"/>
    </source>
</evidence>
<dbReference type="PANTHER" id="PTHR42770:SF18">
    <property type="entry name" value="ARGININE_AGMATINE ANTIPORTER"/>
    <property type="match status" value="1"/>
</dbReference>
<sequence>MDGQVQAPPRTVGFWGTALFPVNGMIGAGIFAMPAILVAAVGDFAPWLILAGGLLFAPLILVFAWLAARFEHSGGPVLYGEAAFGRFVGYQAGWMRYMSAIVTVAANTHVMVAYLAALFPVLDPDYMRAGAVATIIAILTAINLFGMRKSVGALGVMTVLKLAPLALLLGSALLAGTNDVGFVVPQFSQVETVVLLLYYAFMGFETVTLPAGEMRQPRRDVPLALLTTLAAVTLLYMAIIWAYLAIGPGTGGEDNALAGAAEVTMGRFGAVAIVFAAAFSIAGNNFQGGVTLPRMTYGMAERGMLPAWFEKVSPRWQTPSNSILFYGGAAIAFGFWEGFEALALAGTLTRLFTYLVSAAALPVLEKRDGEVNVTHSVVALLAFVSTAWVASHADIQSWLTFGGLFAGGTLLYFLAARQAPDYALDEA</sequence>
<protein>
    <recommendedName>
        <fullName evidence="3">Arginine/agmatine antiporter</fullName>
    </recommendedName>
</protein>
<evidence type="ECO:0000256" key="9">
    <source>
        <dbReference type="SAM" id="Phobius"/>
    </source>
</evidence>
<comment type="function">
    <text evidence="8">Major component of the acid-resistance (AR) system allowing enteric pathogens to survive the acidic environment in the stomach. Exchanges extracellular arginine for its intracellular decarboxylation product agmatine (Agm) thereby expelling intracellular protons. Probably undergoes several conformational states in order to translocate the substrate across the membrane; keeps the substrate accessible to only 1 side of the membrane at a time by opening and closing 3 membrane-internal gates.</text>
</comment>
<keyword evidence="6 9" id="KW-1133">Transmembrane helix</keyword>
<feature type="transmembrane region" description="Helical" evidence="9">
    <location>
        <begin position="12"/>
        <end position="41"/>
    </location>
</feature>
<keyword evidence="4" id="KW-1003">Cell membrane</keyword>
<evidence type="ECO:0000256" key="1">
    <source>
        <dbReference type="ARBA" id="ARBA00004651"/>
    </source>
</evidence>
<keyword evidence="7 9" id="KW-0472">Membrane</keyword>
<comment type="subcellular location">
    <subcellularLocation>
        <location evidence="1">Cell membrane</location>
        <topology evidence="1">Multi-pass membrane protein</topology>
    </subcellularLocation>
</comment>
<evidence type="ECO:0000256" key="2">
    <source>
        <dbReference type="ARBA" id="ARBA00008220"/>
    </source>
</evidence>
<proteinExistence type="inferred from homology"/>
<feature type="transmembrane region" description="Helical" evidence="9">
    <location>
        <begin position="342"/>
        <end position="364"/>
    </location>
</feature>
<feature type="transmembrane region" description="Helical" evidence="9">
    <location>
        <begin position="223"/>
        <end position="246"/>
    </location>
</feature>
<dbReference type="PIRSF" id="PIRSF006060">
    <property type="entry name" value="AA_transporter"/>
    <property type="match status" value="1"/>
</dbReference>
<evidence type="ECO:0000313" key="11">
    <source>
        <dbReference type="Proteomes" id="UP000824281"/>
    </source>
</evidence>
<comment type="similarity">
    <text evidence="2">Belongs to the amino acid-polyamine-organocation (APC) superfamily. Basic amino acid/polyamine antiporter (APA) (TC 2.A.3.2) family.</text>
</comment>
<name>A0ABX8ZN49_9SPHN</name>
<evidence type="ECO:0000256" key="7">
    <source>
        <dbReference type="ARBA" id="ARBA00023136"/>
    </source>
</evidence>
<keyword evidence="11" id="KW-1185">Reference proteome</keyword>
<dbReference type="Proteomes" id="UP000824281">
    <property type="component" value="Chromosome"/>
</dbReference>
<dbReference type="RefSeq" id="WP_221424601.1">
    <property type="nucleotide sequence ID" value="NZ_CP081295.1"/>
</dbReference>
<dbReference type="EMBL" id="CP081295">
    <property type="protein sequence ID" value="QZD89098.1"/>
    <property type="molecule type" value="Genomic_DNA"/>
</dbReference>
<keyword evidence="5 9" id="KW-0812">Transmembrane</keyword>
<feature type="transmembrane region" description="Helical" evidence="9">
    <location>
        <begin position="266"/>
        <end position="286"/>
    </location>
</feature>
<evidence type="ECO:0000256" key="8">
    <source>
        <dbReference type="ARBA" id="ARBA00045636"/>
    </source>
</evidence>